<dbReference type="PROSITE" id="PS51464">
    <property type="entry name" value="SIS"/>
    <property type="match status" value="1"/>
</dbReference>
<dbReference type="PANTHER" id="PTHR30390">
    <property type="entry name" value="SEDOHEPTULOSE 7-PHOSPHATE ISOMERASE / DNAA INITIATOR-ASSOCIATING FACTOR FOR REPLICATION INITIATION"/>
    <property type="match status" value="1"/>
</dbReference>
<dbReference type="RefSeq" id="WP_282910941.1">
    <property type="nucleotide sequence ID" value="NZ_JAGRPV010000001.1"/>
</dbReference>
<evidence type="ECO:0000259" key="1">
    <source>
        <dbReference type="PROSITE" id="PS51464"/>
    </source>
</evidence>
<evidence type="ECO:0000313" key="3">
    <source>
        <dbReference type="Proteomes" id="UP001161691"/>
    </source>
</evidence>
<dbReference type="InterPro" id="IPR035461">
    <property type="entry name" value="GmhA/DiaA"/>
</dbReference>
<proteinExistence type="predicted"/>
<accession>A0ABT6TMX4</accession>
<organism evidence="2 3">
    <name type="scientific">Cohnella hashimotonis</name>
    <dbReference type="NCBI Taxonomy" id="2826895"/>
    <lineage>
        <taxon>Bacteria</taxon>
        <taxon>Bacillati</taxon>
        <taxon>Bacillota</taxon>
        <taxon>Bacilli</taxon>
        <taxon>Bacillales</taxon>
        <taxon>Paenibacillaceae</taxon>
        <taxon>Cohnella</taxon>
    </lineage>
</organism>
<evidence type="ECO:0000313" key="2">
    <source>
        <dbReference type="EMBL" id="MDI4648212.1"/>
    </source>
</evidence>
<dbReference type="CDD" id="cd05006">
    <property type="entry name" value="SIS_GmhA"/>
    <property type="match status" value="1"/>
</dbReference>
<dbReference type="Pfam" id="PF13580">
    <property type="entry name" value="SIS_2"/>
    <property type="match status" value="1"/>
</dbReference>
<name>A0ABT6TMX4_9BACL</name>
<dbReference type="Proteomes" id="UP001161691">
    <property type="component" value="Unassembled WGS sequence"/>
</dbReference>
<keyword evidence="3" id="KW-1185">Reference proteome</keyword>
<sequence>MNRTLDELIAKYPELEVCSADIEAAFEAARSSFARGGKMLLAGNGGSAADCEHVVGELMKGFMSPRRLGESERERLAVWGEEGAYMADRLQGALPAISLVSQSALATAYINDVAADMVFAQQVYGYGKPEDTLVVFSTSGSSVNVVRAVQVAKSLGLATIAFTGSGGGKLASLCEVTIRVPYDRTPDIQERHLPIYHALCMMLEEAFFP</sequence>
<dbReference type="Gene3D" id="3.40.50.10490">
    <property type="entry name" value="Glucose-6-phosphate isomerase like protein, domain 1"/>
    <property type="match status" value="1"/>
</dbReference>
<dbReference type="InterPro" id="IPR046348">
    <property type="entry name" value="SIS_dom_sf"/>
</dbReference>
<protein>
    <submittedName>
        <fullName evidence="2">SIS domain-containing protein</fullName>
    </submittedName>
</protein>
<gene>
    <name evidence="2" type="ORF">KB449_24890</name>
</gene>
<comment type="caution">
    <text evidence="2">The sequence shown here is derived from an EMBL/GenBank/DDBJ whole genome shotgun (WGS) entry which is preliminary data.</text>
</comment>
<dbReference type="InterPro" id="IPR050099">
    <property type="entry name" value="SIS_GmhA/DiaA_subfam"/>
</dbReference>
<dbReference type="SUPFAM" id="SSF53697">
    <property type="entry name" value="SIS domain"/>
    <property type="match status" value="1"/>
</dbReference>
<reference evidence="2" key="1">
    <citation type="submission" date="2023-04" db="EMBL/GenBank/DDBJ databases">
        <title>Comparative genomic analysis of Cohnella hashimotonis sp. nov., isolated from the International Space Station.</title>
        <authorList>
            <person name="Venkateswaran K."/>
            <person name="Simpson A."/>
        </authorList>
    </citation>
    <scope>NUCLEOTIDE SEQUENCE</scope>
    <source>
        <strain evidence="2">F6_2S_P_1</strain>
    </source>
</reference>
<dbReference type="EMBL" id="JAGRPV010000001">
    <property type="protein sequence ID" value="MDI4648212.1"/>
    <property type="molecule type" value="Genomic_DNA"/>
</dbReference>
<feature type="domain" description="SIS" evidence="1">
    <location>
        <begin position="29"/>
        <end position="209"/>
    </location>
</feature>
<dbReference type="InterPro" id="IPR001347">
    <property type="entry name" value="SIS_dom"/>
</dbReference>